<dbReference type="Proteomes" id="UP000078555">
    <property type="component" value="Unassembled WGS sequence"/>
</dbReference>
<feature type="region of interest" description="Disordered" evidence="1">
    <location>
        <begin position="511"/>
        <end position="535"/>
    </location>
</feature>
<feature type="transmembrane region" description="Helical" evidence="2">
    <location>
        <begin position="448"/>
        <end position="471"/>
    </location>
</feature>
<sequence>MREKTRNSFFHLTNIFIFTFFICAWKYCNEFDIFHKTWDGKDNLSESLNFRVNRILIGETLVYRENNYEPLKNKIANLLDGDEKTLGKRLHALMKDDEFQKQFDKLLYRDRSKSEYDGHQNYDNMADTYDPFEVSDLKKKFDNNEYGDPVKKASVSQFNNSERRLELGKRNENDFEKMHDSFKPPNVFKKTSESLEEQNDFEKMHNSFKPQNSLKKTSESLKPQSDFQKMHLSFNPANVFKKKSESFEEQNNFQKMHDSFNPANVFKKKSESFEEQNNFQKMHNSFKPANVFKKTPEAFEAQNDFEKMHDSFKPQNSFGNANNSYENEEHFVNPYASYDVEDSYENESYPSNYGDEDNKVHYKPKYIKKLKKKYKKEKKKKNNELQSDDNAKKEEKPKKKGFLEKLDKIFESEVEILSKKISKDMNNKTVQKKNKFLNMFKLINKYRILSPFLLVTLIFIGTVVFASYIGLMGTSTIVPVILGGIFYSIFFSMGSYFLRKSLKLALKKKSSNESSEENATKNHVDSPTVPKTLPN</sequence>
<evidence type="ECO:0000256" key="2">
    <source>
        <dbReference type="SAM" id="Phobius"/>
    </source>
</evidence>
<organism evidence="4 5">
    <name type="scientific">Plasmodium ovale wallikeri</name>
    <dbReference type="NCBI Taxonomy" id="864142"/>
    <lineage>
        <taxon>Eukaryota</taxon>
        <taxon>Sar</taxon>
        <taxon>Alveolata</taxon>
        <taxon>Apicomplexa</taxon>
        <taxon>Aconoidasida</taxon>
        <taxon>Haemosporida</taxon>
        <taxon>Plasmodiidae</taxon>
        <taxon>Plasmodium</taxon>
        <taxon>Plasmodium (Plasmodium)</taxon>
    </lineage>
</organism>
<evidence type="ECO:0008006" key="7">
    <source>
        <dbReference type="Google" id="ProtNLM"/>
    </source>
</evidence>
<evidence type="ECO:0000313" key="3">
    <source>
        <dbReference type="EMBL" id="SBT55868.1"/>
    </source>
</evidence>
<keyword evidence="6" id="KW-1185">Reference proteome</keyword>
<name>A0A1A9AR04_PLAOA</name>
<accession>A0A1A9AR04</accession>
<keyword evidence="2" id="KW-0472">Membrane</keyword>
<reference evidence="4" key="1">
    <citation type="submission" date="2016-05" db="EMBL/GenBank/DDBJ databases">
        <authorList>
            <person name="Lavstsen T."/>
            <person name="Jespersen J.S."/>
        </authorList>
    </citation>
    <scope>NUCLEOTIDE SEQUENCE [LARGE SCALE GENOMIC DNA]</scope>
</reference>
<feature type="transmembrane region" description="Helical" evidence="2">
    <location>
        <begin position="477"/>
        <end position="498"/>
    </location>
</feature>
<dbReference type="AlphaFoldDB" id="A0A1A9AR04"/>
<feature type="region of interest" description="Disordered" evidence="1">
    <location>
        <begin position="373"/>
        <end position="397"/>
    </location>
</feature>
<evidence type="ECO:0000313" key="4">
    <source>
        <dbReference type="EMBL" id="SBT58643.1"/>
    </source>
</evidence>
<evidence type="ECO:0000313" key="6">
    <source>
        <dbReference type="Proteomes" id="UP000078555"/>
    </source>
</evidence>
<protein>
    <recommendedName>
        <fullName evidence="7">Pv-fam-d protein</fullName>
    </recommendedName>
</protein>
<evidence type="ECO:0000256" key="1">
    <source>
        <dbReference type="SAM" id="MobiDB-lite"/>
    </source>
</evidence>
<reference evidence="5 6" key="2">
    <citation type="submission" date="2016-05" db="EMBL/GenBank/DDBJ databases">
        <authorList>
            <person name="Naeem Raeece"/>
        </authorList>
    </citation>
    <scope>NUCLEOTIDE SEQUENCE [LARGE SCALE GENOMIC DNA]</scope>
</reference>
<evidence type="ECO:0000313" key="5">
    <source>
        <dbReference type="Proteomes" id="UP000078550"/>
    </source>
</evidence>
<gene>
    <name evidence="3" type="ORF">POVWA1_072870</name>
    <name evidence="4" type="ORF">POVWA2_086020</name>
</gene>
<proteinExistence type="predicted"/>
<keyword evidence="2" id="KW-0812">Transmembrane</keyword>
<keyword evidence="2" id="KW-1133">Transmembrane helix</keyword>
<dbReference type="EMBL" id="FLRD01000898">
    <property type="protein sequence ID" value="SBT55868.1"/>
    <property type="molecule type" value="Genomic_DNA"/>
</dbReference>
<dbReference type="Proteomes" id="UP000078550">
    <property type="component" value="Unassembled WGS sequence"/>
</dbReference>
<dbReference type="EMBL" id="FLRE01002445">
    <property type="protein sequence ID" value="SBT58643.1"/>
    <property type="molecule type" value="Genomic_DNA"/>
</dbReference>